<proteinExistence type="predicted"/>
<evidence type="ECO:0000313" key="2">
    <source>
        <dbReference type="Proteomes" id="UP000241829"/>
    </source>
</evidence>
<name>A0A2P1NJA0_9BURK</name>
<evidence type="ECO:0000313" key="1">
    <source>
        <dbReference type="EMBL" id="AVP57102.1"/>
    </source>
</evidence>
<dbReference type="KEGG" id="melm:C7H73_05115"/>
<sequence length="73" mass="8556">MGVRSQRKHEKHAANDADEAALLEALLTEAELACDYWQDGPAARQQMREDILAAAKHQWRDLLEYFRAQYRQR</sequence>
<reference evidence="2" key="1">
    <citation type="submission" date="2018-03" db="EMBL/GenBank/DDBJ databases">
        <title>Genome sequencing of Melaminivora sp. strain SC2-7.</title>
        <authorList>
            <person name="Kim S.-J."/>
            <person name="Heo J."/>
            <person name="Ahn J.-H."/>
            <person name="Kwon S.-W."/>
        </authorList>
    </citation>
    <scope>NUCLEOTIDE SEQUENCE [LARGE SCALE GENOMIC DNA]</scope>
    <source>
        <strain evidence="2">SC2-7</strain>
    </source>
</reference>
<dbReference type="AlphaFoldDB" id="A0A2P1NJA0"/>
<keyword evidence="2" id="KW-1185">Reference proteome</keyword>
<dbReference type="EMBL" id="CP027792">
    <property type="protein sequence ID" value="AVP57102.1"/>
    <property type="molecule type" value="Genomic_DNA"/>
</dbReference>
<dbReference type="RefSeq" id="WP_106845659.1">
    <property type="nucleotide sequence ID" value="NZ_CP027792.1"/>
</dbReference>
<dbReference type="Proteomes" id="UP000241829">
    <property type="component" value="Chromosome"/>
</dbReference>
<protein>
    <submittedName>
        <fullName evidence="1">Uncharacterized protein</fullName>
    </submittedName>
</protein>
<gene>
    <name evidence="1" type="ORF">C7H73_05115</name>
</gene>
<organism evidence="1 2">
    <name type="scientific">Pulveribacter suum</name>
    <dbReference type="NCBI Taxonomy" id="2116657"/>
    <lineage>
        <taxon>Bacteria</taxon>
        <taxon>Pseudomonadati</taxon>
        <taxon>Pseudomonadota</taxon>
        <taxon>Betaproteobacteria</taxon>
        <taxon>Burkholderiales</taxon>
        <taxon>Comamonadaceae</taxon>
        <taxon>Pulveribacter</taxon>
    </lineage>
</organism>
<accession>A0A2P1NJA0</accession>
<dbReference type="OrthoDB" id="8909125at2"/>